<dbReference type="EMBL" id="CP092014">
    <property type="protein sequence ID" value="WFN96300.1"/>
    <property type="molecule type" value="Genomic_DNA"/>
</dbReference>
<keyword evidence="2" id="KW-1185">Reference proteome</keyword>
<gene>
    <name evidence="1" type="ORF">MAY91_16290</name>
</gene>
<dbReference type="RefSeq" id="WP_278068356.1">
    <property type="nucleotide sequence ID" value="NZ_CP168652.1"/>
</dbReference>
<sequence>MKKRHVGAIGAAVLLSGGVAAWWSSPYWLSAALHPWLPTGADVVIPSRPYWSDGALRLPRLDYHQAACPLLSLRGAALSYRHSHWQLNADTVDLDSRCFSAAPSGGAMPSLASLQHSLPPLTLTIGRLSILPWQRYGGTLRLNNQDGSQRIGLDGEQLTLDLALEHQALSVRSLLLRLPQLDDTLQLQGKIALGLDLATVPPAGLLQAQFRLSGLPHPLRLRLVWQHQGGACCSTRRITPVRWSICPGSSSRAC</sequence>
<dbReference type="InterPro" id="IPR021730">
    <property type="entry name" value="YdbH"/>
</dbReference>
<evidence type="ECO:0008006" key="3">
    <source>
        <dbReference type="Google" id="ProtNLM"/>
    </source>
</evidence>
<dbReference type="Proteomes" id="UP001222680">
    <property type="component" value="Chromosome"/>
</dbReference>
<protein>
    <recommendedName>
        <fullName evidence="3">Dicarboxylate transport domain-containing protein</fullName>
    </recommendedName>
</protein>
<reference evidence="1 2" key="1">
    <citation type="submission" date="2022-02" db="EMBL/GenBank/DDBJ databases">
        <title>Phenotypic, genotypic and serological characterization of Edwardsiella ictaluri from catfish and ornamental fish species.</title>
        <authorList>
            <person name="Rose D."/>
            <person name="Tekedar H.C."/>
            <person name="Waldbieser G.C."/>
            <person name="Aarattuthodi S."/>
            <person name="Griffin M.J."/>
        </authorList>
    </citation>
    <scope>NUCLEOTIDE SEQUENCE [LARGE SCALE GENOMIC DNA]</scope>
    <source>
        <strain evidence="1 2">13 TAL-140 K3</strain>
    </source>
</reference>
<organism evidence="1 2">
    <name type="scientific">Edwardsiella ictaluri</name>
    <dbReference type="NCBI Taxonomy" id="67780"/>
    <lineage>
        <taxon>Bacteria</taxon>
        <taxon>Pseudomonadati</taxon>
        <taxon>Pseudomonadota</taxon>
        <taxon>Gammaproteobacteria</taxon>
        <taxon>Enterobacterales</taxon>
        <taxon>Hafniaceae</taxon>
        <taxon>Edwardsiella</taxon>
    </lineage>
</organism>
<name>A0ABY8GG04_EDWIC</name>
<evidence type="ECO:0000313" key="1">
    <source>
        <dbReference type="EMBL" id="WFN96300.1"/>
    </source>
</evidence>
<proteinExistence type="predicted"/>
<dbReference type="Pfam" id="PF11739">
    <property type="entry name" value="YdbH-like"/>
    <property type="match status" value="1"/>
</dbReference>
<evidence type="ECO:0000313" key="2">
    <source>
        <dbReference type="Proteomes" id="UP001222680"/>
    </source>
</evidence>
<accession>A0ABY8GG04</accession>